<dbReference type="EMBL" id="LR796638">
    <property type="protein sequence ID" value="CAB4155853.1"/>
    <property type="molecule type" value="Genomic_DNA"/>
</dbReference>
<protein>
    <recommendedName>
        <fullName evidence="5">Homing endonuclease</fullName>
    </recommendedName>
</protein>
<dbReference type="EMBL" id="LR797248">
    <property type="protein sequence ID" value="CAB4196296.1"/>
    <property type="molecule type" value="Genomic_DNA"/>
</dbReference>
<evidence type="ECO:0000313" key="1">
    <source>
        <dbReference type="EMBL" id="CAB4155853.1"/>
    </source>
</evidence>
<evidence type="ECO:0000313" key="2">
    <source>
        <dbReference type="EMBL" id="CAB4196296.1"/>
    </source>
</evidence>
<accession>A0A6J7X7D3</accession>
<evidence type="ECO:0000313" key="3">
    <source>
        <dbReference type="EMBL" id="CAB4211008.1"/>
    </source>
</evidence>
<evidence type="ECO:0000313" key="4">
    <source>
        <dbReference type="EMBL" id="CAB5226830.1"/>
    </source>
</evidence>
<organism evidence="4">
    <name type="scientific">uncultured Caudovirales phage</name>
    <dbReference type="NCBI Taxonomy" id="2100421"/>
    <lineage>
        <taxon>Viruses</taxon>
        <taxon>Duplodnaviria</taxon>
        <taxon>Heunggongvirae</taxon>
        <taxon>Uroviricota</taxon>
        <taxon>Caudoviricetes</taxon>
        <taxon>Peduoviridae</taxon>
        <taxon>Maltschvirus</taxon>
        <taxon>Maltschvirus maltsch</taxon>
    </lineage>
</organism>
<evidence type="ECO:0008006" key="5">
    <source>
        <dbReference type="Google" id="ProtNLM"/>
    </source>
</evidence>
<name>A0A6J7X7D3_9CAUD</name>
<gene>
    <name evidence="2" type="ORF">UFOVP1303_71</name>
    <name evidence="3" type="ORF">UFOVP1417_64</name>
    <name evidence="4" type="ORF">UFOVP1517_47</name>
    <name evidence="1" type="ORF">UFOVP664_23</name>
</gene>
<sequence length="175" mass="19851">MRYYVYTHAIPNGSVFYVGKGQRGRAFSNYKRSPAWRGIVDQYAGLTIHIVSYYETEKEAYAAEKMLIKKYRNMGARLVNIADGGPGPLGYVQSESARLKKQIQMTGYKHKTITCPHCNLSGGETSMKRWHFEKCTGLKMFKARATINGKRVFLGNYATKEDANNIAEKFKAELT</sequence>
<reference evidence="4" key="1">
    <citation type="submission" date="2020-05" db="EMBL/GenBank/DDBJ databases">
        <authorList>
            <person name="Chiriac C."/>
            <person name="Salcher M."/>
            <person name="Ghai R."/>
            <person name="Kavagutti S V."/>
        </authorList>
    </citation>
    <scope>NUCLEOTIDE SEQUENCE</scope>
</reference>
<dbReference type="EMBL" id="LR798366">
    <property type="protein sequence ID" value="CAB5226830.1"/>
    <property type="molecule type" value="Genomic_DNA"/>
</dbReference>
<dbReference type="EMBL" id="LR797366">
    <property type="protein sequence ID" value="CAB4211008.1"/>
    <property type="molecule type" value="Genomic_DNA"/>
</dbReference>
<proteinExistence type="predicted"/>